<dbReference type="PRINTS" id="PR00033">
    <property type="entry name" value="HTHASNC"/>
</dbReference>
<dbReference type="InterPro" id="IPR036388">
    <property type="entry name" value="WH-like_DNA-bd_sf"/>
</dbReference>
<dbReference type="Pfam" id="PF13404">
    <property type="entry name" value="HTH_AsnC-type"/>
    <property type="match status" value="1"/>
</dbReference>
<sequence length="146" mass="15911">MAADTTLDEKDRLLLAALRRDARRPLVALARDIGLSRSATQDRLNRLLKTGVLSGFTTVEPQAPEARACAHLLIRHHPGHSCAPLLPHLRRMPAVVAIHAVAGATDMMLRVEAATIREIEETRSAVFALPGIAEITTLIVLDRYLG</sequence>
<keyword evidence="3" id="KW-0804">Transcription</keyword>
<dbReference type="Pfam" id="PF01037">
    <property type="entry name" value="AsnC_trans_reg"/>
    <property type="match status" value="1"/>
</dbReference>
<dbReference type="InterPro" id="IPR019885">
    <property type="entry name" value="Tscrpt_reg_HTH_AsnC-type_CS"/>
</dbReference>
<reference evidence="5 6" key="1">
    <citation type="submission" date="2020-08" db="EMBL/GenBank/DDBJ databases">
        <title>Genomic Encyclopedia of Type Strains, Phase IV (KMG-IV): sequencing the most valuable type-strain genomes for metagenomic binning, comparative biology and taxonomic classification.</title>
        <authorList>
            <person name="Goeker M."/>
        </authorList>
    </citation>
    <scope>NUCLEOTIDE SEQUENCE [LARGE SCALE GENOMIC DNA]</scope>
    <source>
        <strain evidence="5 6">DSM 11590</strain>
    </source>
</reference>
<proteinExistence type="predicted"/>
<evidence type="ECO:0000256" key="2">
    <source>
        <dbReference type="ARBA" id="ARBA00023125"/>
    </source>
</evidence>
<dbReference type="Gene3D" id="3.30.70.920">
    <property type="match status" value="1"/>
</dbReference>
<dbReference type="AlphaFoldDB" id="A0A7X0DK90"/>
<dbReference type="SUPFAM" id="SSF46785">
    <property type="entry name" value="Winged helix' DNA-binding domain"/>
    <property type="match status" value="1"/>
</dbReference>
<dbReference type="PROSITE" id="PS50956">
    <property type="entry name" value="HTH_ASNC_2"/>
    <property type="match status" value="1"/>
</dbReference>
<dbReference type="GO" id="GO:0005829">
    <property type="term" value="C:cytosol"/>
    <property type="evidence" value="ECO:0007669"/>
    <property type="project" value="TreeGrafter"/>
</dbReference>
<gene>
    <name evidence="5" type="ORF">FHS48_000091</name>
</gene>
<name>A0A7X0DK90_NOVIT</name>
<dbReference type="Gene3D" id="1.10.10.10">
    <property type="entry name" value="Winged helix-like DNA-binding domain superfamily/Winged helix DNA-binding domain"/>
    <property type="match status" value="1"/>
</dbReference>
<evidence type="ECO:0000313" key="5">
    <source>
        <dbReference type="EMBL" id="MBB6208710.1"/>
    </source>
</evidence>
<dbReference type="InterPro" id="IPR019887">
    <property type="entry name" value="Tscrpt_reg_AsnC/Lrp_C"/>
</dbReference>
<comment type="caution">
    <text evidence="5">The sequence shown here is derived from an EMBL/GenBank/DDBJ whole genome shotgun (WGS) entry which is preliminary data.</text>
</comment>
<feature type="domain" description="HTH asnC-type" evidence="4">
    <location>
        <begin position="7"/>
        <end position="59"/>
    </location>
</feature>
<dbReference type="PANTHER" id="PTHR30154:SF34">
    <property type="entry name" value="TRANSCRIPTIONAL REGULATOR AZLB"/>
    <property type="match status" value="1"/>
</dbReference>
<evidence type="ECO:0000256" key="1">
    <source>
        <dbReference type="ARBA" id="ARBA00023015"/>
    </source>
</evidence>
<dbReference type="GO" id="GO:0043200">
    <property type="term" value="P:response to amino acid"/>
    <property type="evidence" value="ECO:0007669"/>
    <property type="project" value="TreeGrafter"/>
</dbReference>
<dbReference type="InterPro" id="IPR036390">
    <property type="entry name" value="WH_DNA-bd_sf"/>
</dbReference>
<dbReference type="Proteomes" id="UP000544872">
    <property type="component" value="Unassembled WGS sequence"/>
</dbReference>
<dbReference type="SUPFAM" id="SSF54909">
    <property type="entry name" value="Dimeric alpha+beta barrel"/>
    <property type="match status" value="1"/>
</dbReference>
<accession>A0A7X0DK90</accession>
<dbReference type="InterPro" id="IPR000485">
    <property type="entry name" value="AsnC-type_HTH_dom"/>
</dbReference>
<organism evidence="5 6">
    <name type="scientific">Novispirillum itersonii</name>
    <name type="common">Aquaspirillum itersonii</name>
    <dbReference type="NCBI Taxonomy" id="189"/>
    <lineage>
        <taxon>Bacteria</taxon>
        <taxon>Pseudomonadati</taxon>
        <taxon>Pseudomonadota</taxon>
        <taxon>Alphaproteobacteria</taxon>
        <taxon>Rhodospirillales</taxon>
        <taxon>Novispirillaceae</taxon>
        <taxon>Novispirillum</taxon>
    </lineage>
</organism>
<keyword evidence="2 5" id="KW-0238">DNA-binding</keyword>
<dbReference type="InterPro" id="IPR011008">
    <property type="entry name" value="Dimeric_a/b-barrel"/>
</dbReference>
<evidence type="ECO:0000313" key="6">
    <source>
        <dbReference type="Proteomes" id="UP000544872"/>
    </source>
</evidence>
<keyword evidence="6" id="KW-1185">Reference proteome</keyword>
<evidence type="ECO:0000256" key="3">
    <source>
        <dbReference type="ARBA" id="ARBA00023163"/>
    </source>
</evidence>
<dbReference type="PROSITE" id="PS00519">
    <property type="entry name" value="HTH_ASNC_1"/>
    <property type="match status" value="1"/>
</dbReference>
<dbReference type="GO" id="GO:0043565">
    <property type="term" value="F:sequence-specific DNA binding"/>
    <property type="evidence" value="ECO:0007669"/>
    <property type="project" value="InterPro"/>
</dbReference>
<dbReference type="SMART" id="SM00344">
    <property type="entry name" value="HTH_ASNC"/>
    <property type="match status" value="1"/>
</dbReference>
<dbReference type="InterPro" id="IPR019888">
    <property type="entry name" value="Tscrpt_reg_AsnC-like"/>
</dbReference>
<dbReference type="PANTHER" id="PTHR30154">
    <property type="entry name" value="LEUCINE-RESPONSIVE REGULATORY PROTEIN"/>
    <property type="match status" value="1"/>
</dbReference>
<dbReference type="RefSeq" id="WP_184259945.1">
    <property type="nucleotide sequence ID" value="NZ_JACIIX010000001.1"/>
</dbReference>
<keyword evidence="1" id="KW-0805">Transcription regulation</keyword>
<dbReference type="EMBL" id="JACIIX010000001">
    <property type="protein sequence ID" value="MBB6208710.1"/>
    <property type="molecule type" value="Genomic_DNA"/>
</dbReference>
<protein>
    <submittedName>
        <fullName evidence="5">DNA-binding Lrp family transcriptional regulator</fullName>
    </submittedName>
</protein>
<evidence type="ECO:0000259" key="4">
    <source>
        <dbReference type="PROSITE" id="PS50956"/>
    </source>
</evidence>